<accession>A0A968GKG1</accession>
<dbReference type="Proteomes" id="UP000778951">
    <property type="component" value="Unassembled WGS sequence"/>
</dbReference>
<dbReference type="AlphaFoldDB" id="A0A968GKG1"/>
<dbReference type="EMBL" id="JAATLM010000001">
    <property type="protein sequence ID" value="NIZ69490.1"/>
    <property type="molecule type" value="Genomic_DNA"/>
</dbReference>
<evidence type="ECO:0000256" key="1">
    <source>
        <dbReference type="SAM" id="SignalP"/>
    </source>
</evidence>
<evidence type="ECO:0000313" key="2">
    <source>
        <dbReference type="EMBL" id="NIZ69490.1"/>
    </source>
</evidence>
<reference evidence="2" key="1">
    <citation type="submission" date="2020-03" db="EMBL/GenBank/DDBJ databases">
        <title>Spirochaetal bacteria isolated from arthropods constitute a novel genus Entomospira genus novum within the order Spirochaetales.</title>
        <authorList>
            <person name="Grana-Miraglia L."/>
            <person name="Sikutova S."/>
            <person name="Fingerle V."/>
            <person name="Sing A."/>
            <person name="Castillo-Ramirez S."/>
            <person name="Margos G."/>
            <person name="Rudolf I."/>
        </authorList>
    </citation>
    <scope>NUCLEOTIDE SEQUENCE</scope>
    <source>
        <strain evidence="2">BR149</strain>
    </source>
</reference>
<protein>
    <recommendedName>
        <fullName evidence="4">DUF4292 domain-containing protein</fullName>
    </recommendedName>
</protein>
<keyword evidence="1" id="KW-0732">Signal</keyword>
<organism evidence="2 3">
    <name type="scientific">Entomospira culicis</name>
    <dbReference type="NCBI Taxonomy" id="2719989"/>
    <lineage>
        <taxon>Bacteria</taxon>
        <taxon>Pseudomonadati</taxon>
        <taxon>Spirochaetota</taxon>
        <taxon>Spirochaetia</taxon>
        <taxon>Spirochaetales</taxon>
        <taxon>Spirochaetaceae</taxon>
        <taxon>Entomospira</taxon>
    </lineage>
</organism>
<evidence type="ECO:0008006" key="4">
    <source>
        <dbReference type="Google" id="ProtNLM"/>
    </source>
</evidence>
<comment type="caution">
    <text evidence="2">The sequence shown here is derived from an EMBL/GenBank/DDBJ whole genome shotgun (WGS) entry which is preliminary data.</text>
</comment>
<proteinExistence type="predicted"/>
<name>A0A968GKG1_9SPIO</name>
<feature type="chain" id="PRO_5038144511" description="DUF4292 domain-containing protein" evidence="1">
    <location>
        <begin position="25"/>
        <end position="199"/>
    </location>
</feature>
<evidence type="ECO:0000313" key="3">
    <source>
        <dbReference type="Proteomes" id="UP000778951"/>
    </source>
</evidence>
<feature type="signal peptide" evidence="1">
    <location>
        <begin position="1"/>
        <end position="24"/>
    </location>
</feature>
<sequence length="199" mass="22863">MRVKLLFSSLFLLSVTTCSLSSQALTQEHFTKRMLHLFAQQEPPQEVYNGTLQFTLDNGFILYIRNSQLTLQVPAEPFIQAGLLTQNKIQLNRYVLFNEKTNALIIAQSHAQTRDMQYLTAKEILNNLYTASHDEFNHLQLNTDDTNQEIRLSDGILLLKIDANTLHVGITRKNLEDLGLDITHLEGVILEEEYIFFSH</sequence>
<gene>
    <name evidence="2" type="ORF">HCT48_04585</name>
</gene>
<keyword evidence="3" id="KW-1185">Reference proteome</keyword>
<dbReference type="RefSeq" id="WP_167695579.1">
    <property type="nucleotide sequence ID" value="NZ_CP118181.1"/>
</dbReference>